<dbReference type="PANTHER" id="PTHR10000">
    <property type="entry name" value="PHOSPHOSERINE PHOSPHATASE"/>
    <property type="match status" value="1"/>
</dbReference>
<dbReference type="Gene3D" id="3.30.1240.10">
    <property type="match status" value="1"/>
</dbReference>
<evidence type="ECO:0000313" key="3">
    <source>
        <dbReference type="Proteomes" id="UP000260680"/>
    </source>
</evidence>
<dbReference type="NCBIfam" id="TIGR00099">
    <property type="entry name" value="Cof-subfamily"/>
    <property type="match status" value="1"/>
</dbReference>
<dbReference type="EMBL" id="BRPJ01000074">
    <property type="protein sequence ID" value="GLB31682.1"/>
    <property type="molecule type" value="Genomic_DNA"/>
</dbReference>
<evidence type="ECO:0000313" key="4">
    <source>
        <dbReference type="Proteomes" id="UP001419084"/>
    </source>
</evidence>
<comment type="caution">
    <text evidence="2">The sequence shown here is derived from an EMBL/GenBank/DDBJ whole genome shotgun (WGS) entry which is preliminary data.</text>
</comment>
<dbReference type="RefSeq" id="WP_117418318.1">
    <property type="nucleotide sequence ID" value="NZ_BRPJ01000074.1"/>
</dbReference>
<dbReference type="Proteomes" id="UP001419084">
    <property type="component" value="Unassembled WGS sequence"/>
</dbReference>
<dbReference type="Proteomes" id="UP000260680">
    <property type="component" value="Unassembled WGS sequence"/>
</dbReference>
<dbReference type="SUPFAM" id="SSF56784">
    <property type="entry name" value="HAD-like"/>
    <property type="match status" value="1"/>
</dbReference>
<protein>
    <submittedName>
        <fullName evidence="2">Cof-type HAD-IIB family hydrolase</fullName>
    </submittedName>
    <submittedName>
        <fullName evidence="1">Phosphatase YkrA</fullName>
    </submittedName>
</protein>
<dbReference type="InterPro" id="IPR023214">
    <property type="entry name" value="HAD_sf"/>
</dbReference>
<dbReference type="EMBL" id="QOHO01000058">
    <property type="protein sequence ID" value="RFZ77564.1"/>
    <property type="molecule type" value="Genomic_DNA"/>
</dbReference>
<keyword evidence="2" id="KW-0378">Hydrolase</keyword>
<dbReference type="OrthoDB" id="9810101at2"/>
<reference evidence="2 3" key="1">
    <citation type="submission" date="2018-07" db="EMBL/GenBank/DDBJ databases">
        <title>New species, Clostridium PI-S10-A1B.</title>
        <authorList>
            <person name="Krishna G."/>
            <person name="Summeta K."/>
            <person name="Shikha S."/>
            <person name="Prabhu P.B."/>
            <person name="Suresh K."/>
        </authorList>
    </citation>
    <scope>NUCLEOTIDE SEQUENCE [LARGE SCALE GENOMIC DNA]</scope>
    <source>
        <strain evidence="2 3">PI-S10-A1B</strain>
    </source>
</reference>
<gene>
    <name evidence="1" type="primary">ykrA</name>
    <name evidence="2" type="ORF">DS742_17760</name>
    <name evidence="1" type="ORF">LAD12857_36050</name>
</gene>
<dbReference type="InterPro" id="IPR000150">
    <property type="entry name" value="Cof"/>
</dbReference>
<dbReference type="Gene3D" id="3.40.50.1000">
    <property type="entry name" value="HAD superfamily/HAD-like"/>
    <property type="match status" value="1"/>
</dbReference>
<dbReference type="AlphaFoldDB" id="A0A3E2N9G0"/>
<dbReference type="SFLD" id="SFLDS00003">
    <property type="entry name" value="Haloacid_Dehalogenase"/>
    <property type="match status" value="1"/>
</dbReference>
<dbReference type="Pfam" id="PF08282">
    <property type="entry name" value="Hydrolase_3"/>
    <property type="match status" value="1"/>
</dbReference>
<dbReference type="PANTHER" id="PTHR10000:SF25">
    <property type="entry name" value="PHOSPHATASE YKRA-RELATED"/>
    <property type="match status" value="1"/>
</dbReference>
<dbReference type="SFLD" id="SFLDG01140">
    <property type="entry name" value="C2.B:_Phosphomannomutase_and_P"/>
    <property type="match status" value="1"/>
</dbReference>
<organism evidence="2 3">
    <name type="scientific">Lacrimispora amygdalina</name>
    <dbReference type="NCBI Taxonomy" id="253257"/>
    <lineage>
        <taxon>Bacteria</taxon>
        <taxon>Bacillati</taxon>
        <taxon>Bacillota</taxon>
        <taxon>Clostridia</taxon>
        <taxon>Lachnospirales</taxon>
        <taxon>Lachnospiraceae</taxon>
        <taxon>Lacrimispora</taxon>
    </lineage>
</organism>
<dbReference type="NCBIfam" id="TIGR01484">
    <property type="entry name" value="HAD-SF-IIB"/>
    <property type="match status" value="1"/>
</dbReference>
<evidence type="ECO:0000313" key="2">
    <source>
        <dbReference type="EMBL" id="RFZ77564.1"/>
    </source>
</evidence>
<keyword evidence="4" id="KW-1185">Reference proteome</keyword>
<proteinExistence type="predicted"/>
<dbReference type="GO" id="GO:0005829">
    <property type="term" value="C:cytosol"/>
    <property type="evidence" value="ECO:0007669"/>
    <property type="project" value="TreeGrafter"/>
</dbReference>
<dbReference type="InterPro" id="IPR006379">
    <property type="entry name" value="HAD-SF_hydro_IIB"/>
</dbReference>
<accession>A0A3E2N9G0</accession>
<evidence type="ECO:0000313" key="1">
    <source>
        <dbReference type="EMBL" id="GLB31682.1"/>
    </source>
</evidence>
<reference evidence="1 4" key="2">
    <citation type="journal article" date="2024" name="Int. J. Syst. Evol. Microbiol.">
        <title>Lacrimispora brassicae sp. nov. isolated from fermented cabbage, and proposal of Clostridium indicum Gundawar et al. 2019 and Clostridium methoxybenzovorans Mechichi et al. 1999 as heterotypic synonyms of Lacrimispora amygdalina (Parshina et al. 2003) Haas and Blanchard 2020 and Lacrimispora indolis (McClung and McCoy 1957) Haas and Blanchard 2020, respectively.</title>
        <authorList>
            <person name="Kobayashi H."/>
            <person name="Tanizawa Y."/>
            <person name="Sakamoto M."/>
            <person name="Ohkuma M."/>
            <person name="Tohno M."/>
        </authorList>
    </citation>
    <scope>NUCLEOTIDE SEQUENCE [LARGE SCALE GENOMIC DNA]</scope>
    <source>
        <strain evidence="1 4">DSM 12857</strain>
    </source>
</reference>
<dbReference type="GO" id="GO:0016791">
    <property type="term" value="F:phosphatase activity"/>
    <property type="evidence" value="ECO:0007669"/>
    <property type="project" value="TreeGrafter"/>
</dbReference>
<sequence length="264" mass="29828">MKPIVSFDVDMTLLDHKDWSIPASAMETIEKLRENYTIVLATGRDMDSIFSTAIRDQVRPDAIIHLNGTKVTVGETVIYEHTFDKNLLKQILSYAKSTPYSVGTTVGEYDYYVNPEAVAEHDRKLWGECRRNFADAEKLVQLDVRTMAYIGDEDGARKMEEEFPEIHVHMFADKKGADVVERKASKAVGLARLCDYYKIPLSRTVAFGDSMNDYDIVKAAGIGIAMGNAMEELKRAADYITDPIDQDGIKNACLHFKMIRQEEI</sequence>
<dbReference type="GO" id="GO:0000287">
    <property type="term" value="F:magnesium ion binding"/>
    <property type="evidence" value="ECO:0007669"/>
    <property type="project" value="TreeGrafter"/>
</dbReference>
<name>A0A3E2N9G0_9FIRM</name>
<dbReference type="InterPro" id="IPR036412">
    <property type="entry name" value="HAD-like_sf"/>
</dbReference>